<evidence type="ECO:0000313" key="4">
    <source>
        <dbReference type="Proteomes" id="UP000094236"/>
    </source>
</evidence>
<dbReference type="EMBL" id="KV454014">
    <property type="protein sequence ID" value="ODV95399.1"/>
    <property type="molecule type" value="Genomic_DNA"/>
</dbReference>
<evidence type="ECO:0000313" key="3">
    <source>
        <dbReference type="EMBL" id="ODV95399.1"/>
    </source>
</evidence>
<sequence>MSYYSNVKLNEDYSWPESIPEPPYPIHPSMIEKFDPAYVKLYEEHFLNDPTIAYSSRYPLRVNRGLEDVIGESEALAMAKIFDIEIPRKYTEAQSPIPARVFIPKGEQPGYNGWPVTVWFHGGGWVLGDINTENSFCTHIAELSRCVVISVEYRLAPENPFPACLEDGFESLLYVFEHGEKEDSELGVDIDITKICVAGSSAGGNITASVTQKFASYSFSLSQKFPPVCFQMLVVPVTDNTASPQSEKSWDENYYTAQLTPEKMIWFRKLYLPNGYEDEVKPEASPLFFPDESFARLPPCFIACAECDILRSEAEAYARKLIKNGVPTKIMIYQGVAHTMMVLDKYLEKSKQLIKDSTDAIKEAFYR</sequence>
<keyword evidence="1" id="KW-0378">Hydrolase</keyword>
<feature type="domain" description="Alpha/beta hydrolase fold-3" evidence="2">
    <location>
        <begin position="118"/>
        <end position="341"/>
    </location>
</feature>
<dbReference type="AlphaFoldDB" id="A0A1E4TUK8"/>
<dbReference type="STRING" id="669874.A0A1E4TUK8"/>
<dbReference type="InterPro" id="IPR050300">
    <property type="entry name" value="GDXG_lipolytic_enzyme"/>
</dbReference>
<dbReference type="Proteomes" id="UP000094236">
    <property type="component" value="Unassembled WGS sequence"/>
</dbReference>
<dbReference type="OrthoDB" id="408631at2759"/>
<dbReference type="SUPFAM" id="SSF53474">
    <property type="entry name" value="alpha/beta-Hydrolases"/>
    <property type="match status" value="1"/>
</dbReference>
<reference evidence="4" key="1">
    <citation type="submission" date="2016-05" db="EMBL/GenBank/DDBJ databases">
        <title>Comparative genomics of biotechnologically important yeasts.</title>
        <authorList>
            <consortium name="DOE Joint Genome Institute"/>
            <person name="Riley R."/>
            <person name="Haridas S."/>
            <person name="Wolfe K.H."/>
            <person name="Lopes M.R."/>
            <person name="Hittinger C.T."/>
            <person name="Goker M."/>
            <person name="Salamov A."/>
            <person name="Wisecaver J."/>
            <person name="Long T.M."/>
            <person name="Aerts A.L."/>
            <person name="Barry K."/>
            <person name="Choi C."/>
            <person name="Clum A."/>
            <person name="Coughlan A.Y."/>
            <person name="Deshpande S."/>
            <person name="Douglass A.P."/>
            <person name="Hanson S.J."/>
            <person name="Klenk H.-P."/>
            <person name="Labutti K."/>
            <person name="Lapidus A."/>
            <person name="Lindquist E."/>
            <person name="Lipzen A."/>
            <person name="Meier-Kolthoff J.P."/>
            <person name="Ohm R.A."/>
            <person name="Otillar R.P."/>
            <person name="Pangilinan J."/>
            <person name="Peng Y."/>
            <person name="Rokas A."/>
            <person name="Rosa C.A."/>
            <person name="Scheuner C."/>
            <person name="Sibirny A.A."/>
            <person name="Slot J.C."/>
            <person name="Stielow J.B."/>
            <person name="Sun H."/>
            <person name="Kurtzman C.P."/>
            <person name="Blackwell M."/>
            <person name="Grigoriev I.V."/>
            <person name="Jeffries T.W."/>
        </authorList>
    </citation>
    <scope>NUCLEOTIDE SEQUENCE [LARGE SCALE GENOMIC DNA]</scope>
    <source>
        <strain evidence="4">NRRL Y-2460</strain>
    </source>
</reference>
<protein>
    <recommendedName>
        <fullName evidence="2">Alpha/beta hydrolase fold-3 domain-containing protein</fullName>
    </recommendedName>
</protein>
<dbReference type="InterPro" id="IPR013094">
    <property type="entry name" value="AB_hydrolase_3"/>
</dbReference>
<proteinExistence type="predicted"/>
<dbReference type="PANTHER" id="PTHR48081:SF8">
    <property type="entry name" value="ALPHA_BETA HYDROLASE FOLD-3 DOMAIN-CONTAINING PROTEIN-RELATED"/>
    <property type="match status" value="1"/>
</dbReference>
<evidence type="ECO:0000259" key="2">
    <source>
        <dbReference type="Pfam" id="PF07859"/>
    </source>
</evidence>
<dbReference type="Gene3D" id="3.40.50.1820">
    <property type="entry name" value="alpha/beta hydrolase"/>
    <property type="match status" value="1"/>
</dbReference>
<accession>A0A1E4TUK8</accession>
<gene>
    <name evidence="3" type="ORF">PACTADRAFT_42406</name>
</gene>
<organism evidence="3 4">
    <name type="scientific">Pachysolen tannophilus NRRL Y-2460</name>
    <dbReference type="NCBI Taxonomy" id="669874"/>
    <lineage>
        <taxon>Eukaryota</taxon>
        <taxon>Fungi</taxon>
        <taxon>Dikarya</taxon>
        <taxon>Ascomycota</taxon>
        <taxon>Saccharomycotina</taxon>
        <taxon>Pichiomycetes</taxon>
        <taxon>Pachysolenaceae</taxon>
        <taxon>Pachysolen</taxon>
    </lineage>
</organism>
<dbReference type="Pfam" id="PF07859">
    <property type="entry name" value="Abhydrolase_3"/>
    <property type="match status" value="1"/>
</dbReference>
<dbReference type="PANTHER" id="PTHR48081">
    <property type="entry name" value="AB HYDROLASE SUPERFAMILY PROTEIN C4A8.06C"/>
    <property type="match status" value="1"/>
</dbReference>
<dbReference type="InterPro" id="IPR029058">
    <property type="entry name" value="AB_hydrolase_fold"/>
</dbReference>
<keyword evidence="4" id="KW-1185">Reference proteome</keyword>
<dbReference type="GO" id="GO:0016787">
    <property type="term" value="F:hydrolase activity"/>
    <property type="evidence" value="ECO:0007669"/>
    <property type="project" value="UniProtKB-KW"/>
</dbReference>
<name>A0A1E4TUK8_PACTA</name>
<evidence type="ECO:0000256" key="1">
    <source>
        <dbReference type="ARBA" id="ARBA00022801"/>
    </source>
</evidence>